<evidence type="ECO:0000313" key="7">
    <source>
        <dbReference type="EMBL" id="GHI51467.1"/>
    </source>
</evidence>
<evidence type="ECO:0000256" key="3">
    <source>
        <dbReference type="ARBA" id="ARBA00022630"/>
    </source>
</evidence>
<protein>
    <submittedName>
        <fullName evidence="7">Oxidoreductase</fullName>
    </submittedName>
</protein>
<sequence>MAFRSTAHSALAALRSDLAGEVFAPWDPGYDAARAVFDARDGRRPAVIARCADAADVVRAVRFGRELDLRIAVRGGGHGAAGTAAADGALVVDLSRMRRVTVDPVAGAARVEGGATTGDLDRAALPYGLATTGARSRTTGVAGFVLGGGTGWLDRLFGPAVDNLLGVELVTADAERVRASADEHPELFWALHGGGGNFGVATALTLRLHELPRFSLALLRYPPGYGAEVVRAFREVFCTAPDELGGAVLYQAGPPAPAGGPRCAAVLTHAGGTDRLRDLAGPLRALPHAAGPAGDLPYTAAQRLLDTPPGLRHHRSARCLTGLPQEAVDAFGAGGEGLPAATCSRYLLFPQDGAVAAGPRGYPVAWRDAPWTAHPCALWADPADDERALRWVREACAALVPWSTGAVCLNLIGDEGPERVRAGLGAGNLLRLEKVKRRYDPDNVFRCNHNIRPV</sequence>
<dbReference type="EMBL" id="BNEA01000001">
    <property type="protein sequence ID" value="GHI51467.1"/>
    <property type="molecule type" value="Genomic_DNA"/>
</dbReference>
<dbReference type="InterPro" id="IPR016169">
    <property type="entry name" value="FAD-bd_PCMH_sub2"/>
</dbReference>
<dbReference type="Gene3D" id="3.30.43.10">
    <property type="entry name" value="Uridine Diphospho-n-acetylenolpyruvylglucosamine Reductase, domain 2"/>
    <property type="match status" value="1"/>
</dbReference>
<keyword evidence="8" id="KW-1185">Reference proteome</keyword>
<dbReference type="InterPro" id="IPR016166">
    <property type="entry name" value="FAD-bd_PCMH"/>
</dbReference>
<reference evidence="8" key="1">
    <citation type="submission" date="2023-07" db="EMBL/GenBank/DDBJ databases">
        <title>Whole genome shotgun sequence of Streptomyces achromogenes subsp. rubradiris NBRC 14000.</title>
        <authorList>
            <person name="Komaki H."/>
            <person name="Tamura T."/>
        </authorList>
    </citation>
    <scope>NUCLEOTIDE SEQUENCE [LARGE SCALE GENOMIC DNA]</scope>
    <source>
        <strain evidence="8">NBRC 14000</strain>
    </source>
</reference>
<dbReference type="Gene3D" id="3.40.462.20">
    <property type="match status" value="1"/>
</dbReference>
<evidence type="ECO:0000256" key="4">
    <source>
        <dbReference type="ARBA" id="ARBA00022827"/>
    </source>
</evidence>
<dbReference type="PANTHER" id="PTHR42973">
    <property type="entry name" value="BINDING OXIDOREDUCTASE, PUTATIVE (AFU_ORTHOLOGUE AFUA_1G17690)-RELATED"/>
    <property type="match status" value="1"/>
</dbReference>
<dbReference type="PROSITE" id="PS51387">
    <property type="entry name" value="FAD_PCMH"/>
    <property type="match status" value="1"/>
</dbReference>
<dbReference type="InterPro" id="IPR050416">
    <property type="entry name" value="FAD-linked_Oxidoreductase"/>
</dbReference>
<name>A0ABQ3R6M9_STRRR</name>
<evidence type="ECO:0000256" key="5">
    <source>
        <dbReference type="ARBA" id="ARBA00023002"/>
    </source>
</evidence>
<dbReference type="PROSITE" id="PS00862">
    <property type="entry name" value="OX2_COVAL_FAD"/>
    <property type="match status" value="1"/>
</dbReference>
<evidence type="ECO:0000259" key="6">
    <source>
        <dbReference type="PROSITE" id="PS51387"/>
    </source>
</evidence>
<dbReference type="InterPro" id="IPR006094">
    <property type="entry name" value="Oxid_FAD_bind_N"/>
</dbReference>
<evidence type="ECO:0000256" key="1">
    <source>
        <dbReference type="ARBA" id="ARBA00001974"/>
    </source>
</evidence>
<dbReference type="InterPro" id="IPR012951">
    <property type="entry name" value="BBE"/>
</dbReference>
<keyword evidence="4" id="KW-0274">FAD</keyword>
<dbReference type="PANTHER" id="PTHR42973:SF39">
    <property type="entry name" value="FAD-BINDING PCMH-TYPE DOMAIN-CONTAINING PROTEIN"/>
    <property type="match status" value="1"/>
</dbReference>
<organism evidence="7 8">
    <name type="scientific">Streptomyces rubradiris</name>
    <name type="common">Streptomyces achromogenes subsp. rubradiris</name>
    <dbReference type="NCBI Taxonomy" id="285531"/>
    <lineage>
        <taxon>Bacteria</taxon>
        <taxon>Bacillati</taxon>
        <taxon>Actinomycetota</taxon>
        <taxon>Actinomycetes</taxon>
        <taxon>Kitasatosporales</taxon>
        <taxon>Streptomycetaceae</taxon>
        <taxon>Streptomyces</taxon>
    </lineage>
</organism>
<dbReference type="SUPFAM" id="SSF56176">
    <property type="entry name" value="FAD-binding/transporter-associated domain-like"/>
    <property type="match status" value="1"/>
</dbReference>
<dbReference type="InterPro" id="IPR006093">
    <property type="entry name" value="Oxy_OxRdtase_FAD_BS"/>
</dbReference>
<evidence type="ECO:0000313" key="8">
    <source>
        <dbReference type="Proteomes" id="UP000646738"/>
    </source>
</evidence>
<evidence type="ECO:0000256" key="2">
    <source>
        <dbReference type="ARBA" id="ARBA00005466"/>
    </source>
</evidence>
<keyword evidence="5" id="KW-0560">Oxidoreductase</keyword>
<dbReference type="Proteomes" id="UP000646738">
    <property type="component" value="Unassembled WGS sequence"/>
</dbReference>
<comment type="caution">
    <text evidence="7">The sequence shown here is derived from an EMBL/GenBank/DDBJ whole genome shotgun (WGS) entry which is preliminary data.</text>
</comment>
<dbReference type="Pfam" id="PF08031">
    <property type="entry name" value="BBE"/>
    <property type="match status" value="1"/>
</dbReference>
<dbReference type="Gene3D" id="3.30.465.10">
    <property type="match status" value="1"/>
</dbReference>
<dbReference type="InterPro" id="IPR036318">
    <property type="entry name" value="FAD-bd_PCMH-like_sf"/>
</dbReference>
<proteinExistence type="inferred from homology"/>
<comment type="cofactor">
    <cofactor evidence="1">
        <name>FAD</name>
        <dbReference type="ChEBI" id="CHEBI:57692"/>
    </cofactor>
</comment>
<dbReference type="InterPro" id="IPR016167">
    <property type="entry name" value="FAD-bd_PCMH_sub1"/>
</dbReference>
<comment type="similarity">
    <text evidence="2">Belongs to the oxygen-dependent FAD-linked oxidoreductase family.</text>
</comment>
<dbReference type="RefSeq" id="WP_189996047.1">
    <property type="nucleotide sequence ID" value="NZ_BNCB01000009.1"/>
</dbReference>
<accession>A0ABQ3R6M9</accession>
<gene>
    <name evidence="7" type="ORF">Srubr_13130</name>
</gene>
<feature type="domain" description="FAD-binding PCMH-type" evidence="6">
    <location>
        <begin position="40"/>
        <end position="211"/>
    </location>
</feature>
<dbReference type="Pfam" id="PF01565">
    <property type="entry name" value="FAD_binding_4"/>
    <property type="match status" value="1"/>
</dbReference>
<keyword evidence="3" id="KW-0285">Flavoprotein</keyword>